<sequence length="79" mass="8516">MGWKEAQALPPCFPCGGGGVILACYSVMNHTSPSLTGVKAGAWSQLCLLFHTASPLTKELTLLPREYKQEPWRILVAGS</sequence>
<proteinExistence type="predicted"/>
<name>G3INP4_CRIGR</name>
<dbReference type="InParanoid" id="G3INP4"/>
<organism evidence="1 2">
    <name type="scientific">Cricetulus griseus</name>
    <name type="common">Chinese hamster</name>
    <name type="synonym">Cricetulus barabensis griseus</name>
    <dbReference type="NCBI Taxonomy" id="10029"/>
    <lineage>
        <taxon>Eukaryota</taxon>
        <taxon>Metazoa</taxon>
        <taxon>Chordata</taxon>
        <taxon>Craniata</taxon>
        <taxon>Vertebrata</taxon>
        <taxon>Euteleostomi</taxon>
        <taxon>Mammalia</taxon>
        <taxon>Eutheria</taxon>
        <taxon>Euarchontoglires</taxon>
        <taxon>Glires</taxon>
        <taxon>Rodentia</taxon>
        <taxon>Myomorpha</taxon>
        <taxon>Muroidea</taxon>
        <taxon>Cricetidae</taxon>
        <taxon>Cricetinae</taxon>
        <taxon>Cricetulus</taxon>
    </lineage>
</organism>
<dbReference type="AlphaFoldDB" id="G3INP4"/>
<evidence type="ECO:0000313" key="1">
    <source>
        <dbReference type="EMBL" id="EGW15375.1"/>
    </source>
</evidence>
<reference evidence="2" key="1">
    <citation type="journal article" date="2011" name="Nat. Biotechnol.">
        <title>The genomic sequence of the Chinese hamster ovary (CHO)-K1 cell line.</title>
        <authorList>
            <person name="Xu X."/>
            <person name="Nagarajan H."/>
            <person name="Lewis N.E."/>
            <person name="Pan S."/>
            <person name="Cai Z."/>
            <person name="Liu X."/>
            <person name="Chen W."/>
            <person name="Xie M."/>
            <person name="Wang W."/>
            <person name="Hammond S."/>
            <person name="Andersen M.R."/>
            <person name="Neff N."/>
            <person name="Passarelli B."/>
            <person name="Koh W."/>
            <person name="Fan H.C."/>
            <person name="Wang J."/>
            <person name="Gui Y."/>
            <person name="Lee K.H."/>
            <person name="Betenbaugh M.J."/>
            <person name="Quake S.R."/>
            <person name="Famili I."/>
            <person name="Palsson B.O."/>
            <person name="Wang J."/>
        </authorList>
    </citation>
    <scope>NUCLEOTIDE SEQUENCE [LARGE SCALE GENOMIC DNA]</scope>
    <source>
        <strain evidence="2">CHO K1 cell line</strain>
    </source>
</reference>
<dbReference type="EMBL" id="JH006691">
    <property type="protein sequence ID" value="EGW15375.1"/>
    <property type="molecule type" value="Genomic_DNA"/>
</dbReference>
<gene>
    <name evidence="1" type="ORF">I79_025575</name>
</gene>
<accession>G3INP4</accession>
<dbReference type="Proteomes" id="UP000001075">
    <property type="component" value="Unassembled WGS sequence"/>
</dbReference>
<dbReference type="PROSITE" id="PS51257">
    <property type="entry name" value="PROKAR_LIPOPROTEIN"/>
    <property type="match status" value="1"/>
</dbReference>
<protein>
    <submittedName>
        <fullName evidence="1">Uncharacterized protein</fullName>
    </submittedName>
</protein>
<evidence type="ECO:0000313" key="2">
    <source>
        <dbReference type="Proteomes" id="UP000001075"/>
    </source>
</evidence>